<dbReference type="PROSITE" id="PS51257">
    <property type="entry name" value="PROKAR_LIPOPROTEIN"/>
    <property type="match status" value="1"/>
</dbReference>
<dbReference type="PANTHER" id="PTHR11559">
    <property type="entry name" value="CARBOXYLESTERASE"/>
    <property type="match status" value="1"/>
</dbReference>
<evidence type="ECO:0000256" key="3">
    <source>
        <dbReference type="RuleBase" id="RU361235"/>
    </source>
</evidence>
<dbReference type="InterPro" id="IPR029058">
    <property type="entry name" value="AB_hydrolase_fold"/>
</dbReference>
<keyword evidence="3" id="KW-0732">Signal</keyword>
<protein>
    <recommendedName>
        <fullName evidence="3">Carboxylic ester hydrolase</fullName>
        <ecNumber evidence="3">3.1.1.-</ecNumber>
    </recommendedName>
</protein>
<comment type="caution">
    <text evidence="5">The sequence shown here is derived from an EMBL/GenBank/DDBJ whole genome shotgun (WGS) entry which is preliminary data.</text>
</comment>
<sequence>MSRGLLRLTAIAAATAALAACATTASAQVPPVVNAPAGSVRGTTDDAISAFKGIPFAAPPVGDMRWRPPAPAATWQGVRDATQFGAACMQPTPVIQTIYSADIGRTSEDCLTLNVWTPSITGKAPVMVWIHGGALVTGSSKETLYDGARLAREGVVVVTINYRLGVLGWLAHPDLSAESPVGISGNYGLMDQVAALEWVKRNIAAFGGDPDNVAIAGESAGGLSVLYLMSSPLAQGLFDRAIAQSAYMISTPELKQARYGAPAAEAAGSALARTLQAPSLRVLRGMDAQALTDRAAMSGFATFGVVDGVVLPRQIVDVFDRGEQAKVPVLAGFNSGEIRSLRMLAPPVPADAAAYERTIRERYGDLADAFLRLYPSADMEESILAASRDALYGWTSERMVRSQTQAGQPSFLYLFDHGYPATDAARLHAFHASELPYMFGTLDRTPPRWPAIPDTPGERQLSDALVRYWASFVRSGRPVADDAAAWSPYGEARSVLAIREAPSSETHLYPGMFELHEAAVQRRKVADQAWNWNAGLASPSLAEAQ</sequence>
<reference evidence="5 6" key="1">
    <citation type="journal article" date="2019" name="Int. J. Syst. Evol. Microbiol.">
        <title>The Global Catalogue of Microorganisms (GCM) 10K type strain sequencing project: providing services to taxonomists for standard genome sequencing and annotation.</title>
        <authorList>
            <consortium name="The Broad Institute Genomics Platform"/>
            <consortium name="The Broad Institute Genome Sequencing Center for Infectious Disease"/>
            <person name="Wu L."/>
            <person name="Ma J."/>
        </authorList>
    </citation>
    <scope>NUCLEOTIDE SEQUENCE [LARGE SCALE GENOMIC DNA]</scope>
    <source>
        <strain evidence="5 6">JCM 12928</strain>
    </source>
</reference>
<evidence type="ECO:0000256" key="1">
    <source>
        <dbReference type="ARBA" id="ARBA00005964"/>
    </source>
</evidence>
<feature type="signal peptide" evidence="3">
    <location>
        <begin position="1"/>
        <end position="27"/>
    </location>
</feature>
<evidence type="ECO:0000259" key="4">
    <source>
        <dbReference type="Pfam" id="PF00135"/>
    </source>
</evidence>
<dbReference type="PROSITE" id="PS00122">
    <property type="entry name" value="CARBOXYLESTERASE_B_1"/>
    <property type="match status" value="1"/>
</dbReference>
<dbReference type="InterPro" id="IPR050309">
    <property type="entry name" value="Type-B_Carboxylest/Lipase"/>
</dbReference>
<dbReference type="InterPro" id="IPR002018">
    <property type="entry name" value="CarbesteraseB"/>
</dbReference>
<keyword evidence="6" id="KW-1185">Reference proteome</keyword>
<name>A0ABN1H4W9_9CAUL</name>
<keyword evidence="2 3" id="KW-0378">Hydrolase</keyword>
<dbReference type="InterPro" id="IPR019819">
    <property type="entry name" value="Carboxylesterase_B_CS"/>
</dbReference>
<gene>
    <name evidence="5" type="ORF">GCM10009422_28150</name>
</gene>
<feature type="domain" description="Carboxylesterase type B" evidence="4">
    <location>
        <begin position="31"/>
        <end position="505"/>
    </location>
</feature>
<feature type="chain" id="PRO_5044980643" description="Carboxylic ester hydrolase" evidence="3">
    <location>
        <begin position="28"/>
        <end position="545"/>
    </location>
</feature>
<dbReference type="EMBL" id="BAAAGA010000007">
    <property type="protein sequence ID" value="GAA0629100.1"/>
    <property type="molecule type" value="Genomic_DNA"/>
</dbReference>
<proteinExistence type="inferred from homology"/>
<dbReference type="EC" id="3.1.1.-" evidence="3"/>
<dbReference type="Gene3D" id="3.40.50.1820">
    <property type="entry name" value="alpha/beta hydrolase"/>
    <property type="match status" value="1"/>
</dbReference>
<dbReference type="Proteomes" id="UP001501352">
    <property type="component" value="Unassembled WGS sequence"/>
</dbReference>
<evidence type="ECO:0000256" key="2">
    <source>
        <dbReference type="ARBA" id="ARBA00022801"/>
    </source>
</evidence>
<evidence type="ECO:0000313" key="6">
    <source>
        <dbReference type="Proteomes" id="UP001501352"/>
    </source>
</evidence>
<dbReference type="RefSeq" id="WP_343794630.1">
    <property type="nucleotide sequence ID" value="NZ_BAAAGA010000007.1"/>
</dbReference>
<comment type="similarity">
    <text evidence="1 3">Belongs to the type-B carboxylesterase/lipase family.</text>
</comment>
<dbReference type="InterPro" id="IPR019826">
    <property type="entry name" value="Carboxylesterase_B_AS"/>
</dbReference>
<organism evidence="5 6">
    <name type="scientific">Brevundimonas kwangchunensis</name>
    <dbReference type="NCBI Taxonomy" id="322163"/>
    <lineage>
        <taxon>Bacteria</taxon>
        <taxon>Pseudomonadati</taxon>
        <taxon>Pseudomonadota</taxon>
        <taxon>Alphaproteobacteria</taxon>
        <taxon>Caulobacterales</taxon>
        <taxon>Caulobacteraceae</taxon>
        <taxon>Brevundimonas</taxon>
    </lineage>
</organism>
<dbReference type="Pfam" id="PF00135">
    <property type="entry name" value="COesterase"/>
    <property type="match status" value="1"/>
</dbReference>
<accession>A0ABN1H4W9</accession>
<dbReference type="PROSITE" id="PS00941">
    <property type="entry name" value="CARBOXYLESTERASE_B_2"/>
    <property type="match status" value="1"/>
</dbReference>
<evidence type="ECO:0000313" key="5">
    <source>
        <dbReference type="EMBL" id="GAA0629100.1"/>
    </source>
</evidence>
<dbReference type="SUPFAM" id="SSF53474">
    <property type="entry name" value="alpha/beta-Hydrolases"/>
    <property type="match status" value="1"/>
</dbReference>